<feature type="transmembrane region" description="Helical" evidence="1">
    <location>
        <begin position="21"/>
        <end position="41"/>
    </location>
</feature>
<dbReference type="OrthoDB" id="1889336at2"/>
<evidence type="ECO:0000313" key="3">
    <source>
        <dbReference type="Proteomes" id="UP000244910"/>
    </source>
</evidence>
<dbReference type="RefSeq" id="WP_032078732.1">
    <property type="nucleotide sequence ID" value="NZ_CP020953.1"/>
</dbReference>
<gene>
    <name evidence="2" type="ORF">B9W14_12990</name>
</gene>
<protein>
    <submittedName>
        <fullName evidence="2">ABC transporter permease</fullName>
    </submittedName>
</protein>
<dbReference type="AlphaFoldDB" id="A0A2U8DRX6"/>
<feature type="transmembrane region" description="Helical" evidence="1">
    <location>
        <begin position="166"/>
        <end position="188"/>
    </location>
</feature>
<dbReference type="KEGG" id="cdrk:B9W14_12990"/>
<proteinExistence type="predicted"/>
<feature type="transmembrane region" description="Helical" evidence="1">
    <location>
        <begin position="53"/>
        <end position="69"/>
    </location>
</feature>
<accession>A0A2U8DRX6</accession>
<keyword evidence="1" id="KW-1133">Transmembrane helix</keyword>
<keyword evidence="1" id="KW-0812">Transmembrane</keyword>
<feature type="transmembrane region" description="Helical" evidence="1">
    <location>
        <begin position="139"/>
        <end position="161"/>
    </location>
</feature>
<name>A0A2U8DRX6_9CLOT</name>
<organism evidence="2 3">
    <name type="scientific">Clostridium drakei</name>
    <dbReference type="NCBI Taxonomy" id="332101"/>
    <lineage>
        <taxon>Bacteria</taxon>
        <taxon>Bacillati</taxon>
        <taxon>Bacillota</taxon>
        <taxon>Clostridia</taxon>
        <taxon>Eubacteriales</taxon>
        <taxon>Clostridiaceae</taxon>
        <taxon>Clostridium</taxon>
    </lineage>
</organism>
<dbReference type="EMBL" id="CP020953">
    <property type="protein sequence ID" value="AWI05380.1"/>
    <property type="molecule type" value="Genomic_DNA"/>
</dbReference>
<keyword evidence="1" id="KW-0472">Membrane</keyword>
<feature type="transmembrane region" description="Helical" evidence="1">
    <location>
        <begin position="97"/>
        <end position="119"/>
    </location>
</feature>
<keyword evidence="3" id="KW-1185">Reference proteome</keyword>
<evidence type="ECO:0000256" key="1">
    <source>
        <dbReference type="SAM" id="Phobius"/>
    </source>
</evidence>
<dbReference type="Proteomes" id="UP000244910">
    <property type="component" value="Chromosome"/>
</dbReference>
<feature type="transmembrane region" description="Helical" evidence="1">
    <location>
        <begin position="222"/>
        <end position="240"/>
    </location>
</feature>
<reference evidence="3" key="1">
    <citation type="submission" date="2017-04" db="EMBL/GenBank/DDBJ databases">
        <authorList>
            <person name="Song Y."/>
            <person name="Cho B.-K."/>
        </authorList>
    </citation>
    <scope>NUCLEOTIDE SEQUENCE [LARGE SCALE GENOMIC DNA]</scope>
    <source>
        <strain evidence="3">SL1</strain>
    </source>
</reference>
<evidence type="ECO:0000313" key="2">
    <source>
        <dbReference type="EMBL" id="AWI05380.1"/>
    </source>
</evidence>
<sequence length="246" mass="28190">MHKLLKMSWLNVKNTAYSKEFLLGIIAAFAYSMLWICFVHPPLYGLEGYGFEFGRFLYVMILYAAVSILRNDIKSNCIKTVFTGVFSRTEIMISKSIGLIIWGIIFSIMVEVNNILASIILYKKIGINGFLAFNHLQLFITYIIIAFSMGALMLLIISIIFSESKFILFFIMILSLINFYSSFISVAIGNHPELISKFSTYMKTPFYNTIALMQGYFSMQSILINIIWAVIFCVLATLIINRREIK</sequence>